<keyword evidence="1" id="KW-0175">Coiled coil</keyword>
<feature type="compositionally biased region" description="Polar residues" evidence="2">
    <location>
        <begin position="23"/>
        <end position="33"/>
    </location>
</feature>
<feature type="coiled-coil region" evidence="1">
    <location>
        <begin position="104"/>
        <end position="138"/>
    </location>
</feature>
<dbReference type="EMBL" id="MU005766">
    <property type="protein sequence ID" value="KAF2712146.1"/>
    <property type="molecule type" value="Genomic_DNA"/>
</dbReference>
<evidence type="ECO:0000313" key="4">
    <source>
        <dbReference type="Proteomes" id="UP000799428"/>
    </source>
</evidence>
<organism evidence="3 4">
    <name type="scientific">Pleomassaria siparia CBS 279.74</name>
    <dbReference type="NCBI Taxonomy" id="1314801"/>
    <lineage>
        <taxon>Eukaryota</taxon>
        <taxon>Fungi</taxon>
        <taxon>Dikarya</taxon>
        <taxon>Ascomycota</taxon>
        <taxon>Pezizomycotina</taxon>
        <taxon>Dothideomycetes</taxon>
        <taxon>Pleosporomycetidae</taxon>
        <taxon>Pleosporales</taxon>
        <taxon>Pleomassariaceae</taxon>
        <taxon>Pleomassaria</taxon>
    </lineage>
</organism>
<feature type="coiled-coil region" evidence="1">
    <location>
        <begin position="192"/>
        <end position="219"/>
    </location>
</feature>
<proteinExistence type="predicted"/>
<protein>
    <submittedName>
        <fullName evidence="3">Uncharacterized protein</fullName>
    </submittedName>
</protein>
<feature type="compositionally biased region" description="Basic and acidic residues" evidence="2">
    <location>
        <begin position="79"/>
        <end position="90"/>
    </location>
</feature>
<evidence type="ECO:0000313" key="3">
    <source>
        <dbReference type="EMBL" id="KAF2712146.1"/>
    </source>
</evidence>
<dbReference type="OrthoDB" id="5328813at2759"/>
<name>A0A6G1KGW4_9PLEO</name>
<evidence type="ECO:0000256" key="2">
    <source>
        <dbReference type="SAM" id="MobiDB-lite"/>
    </source>
</evidence>
<reference evidence="3" key="1">
    <citation type="journal article" date="2020" name="Stud. Mycol.">
        <title>101 Dothideomycetes genomes: a test case for predicting lifestyles and emergence of pathogens.</title>
        <authorList>
            <person name="Haridas S."/>
            <person name="Albert R."/>
            <person name="Binder M."/>
            <person name="Bloem J."/>
            <person name="Labutti K."/>
            <person name="Salamov A."/>
            <person name="Andreopoulos B."/>
            <person name="Baker S."/>
            <person name="Barry K."/>
            <person name="Bills G."/>
            <person name="Bluhm B."/>
            <person name="Cannon C."/>
            <person name="Castanera R."/>
            <person name="Culley D."/>
            <person name="Daum C."/>
            <person name="Ezra D."/>
            <person name="Gonzalez J."/>
            <person name="Henrissat B."/>
            <person name="Kuo A."/>
            <person name="Liang C."/>
            <person name="Lipzen A."/>
            <person name="Lutzoni F."/>
            <person name="Magnuson J."/>
            <person name="Mondo S."/>
            <person name="Nolan M."/>
            <person name="Ohm R."/>
            <person name="Pangilinan J."/>
            <person name="Park H.-J."/>
            <person name="Ramirez L."/>
            <person name="Alfaro M."/>
            <person name="Sun H."/>
            <person name="Tritt A."/>
            <person name="Yoshinaga Y."/>
            <person name="Zwiers L.-H."/>
            <person name="Turgeon B."/>
            <person name="Goodwin S."/>
            <person name="Spatafora J."/>
            <person name="Crous P."/>
            <person name="Grigoriev I."/>
        </authorList>
    </citation>
    <scope>NUCLEOTIDE SEQUENCE</scope>
    <source>
        <strain evidence="3">CBS 279.74</strain>
    </source>
</reference>
<dbReference type="AlphaFoldDB" id="A0A6G1KGW4"/>
<dbReference type="Proteomes" id="UP000799428">
    <property type="component" value="Unassembled WGS sequence"/>
</dbReference>
<sequence length="528" mass="60839">MTGGDKKSTDLSSRFKRPVKLGSRSTKSTSPAAISTPPKAAIASDKPKKEGLQRRKKPFNEMLHSRSEKDVGNSSPATPEEHEQEREQNHVRSTSDVSIKDIRDVETSDRIAELERALAAAREEHSAMRDELENVKQHGVVTRETMEDYRRQHSGTYNPTHRLQPQGVSPRSHAIHNHEHETSPRRFWNKTREDLIEQNYSLREKLAELQEQLDSQETHLRIDAVPTQGDPEWYELTARLHNTEKESQERLRQLLSLKHSISSSTRTASQVTDAELAERLQQLSYQIREWVINNFRRTKLDFSSLTPETAKVLEDISLRYKDIDPTDRLALYQALISSALMRIFHENLIIGLSESGVLAPIRQLAAYIHNNGSEYREWRRNTIRSLEKSEARHELKTERDNLLHNMVNEISHRLYTLTNVNLSSTAQTSLLAIFNTAADLQHSLLLQKAQYQIHFFRHHNGRRVYFDEERMDAINDLDNGMDEDGDVFTERVFGFCVFPCLEKFGDEWGEKVDVKNVLLKARVCCGVG</sequence>
<gene>
    <name evidence="3" type="ORF">K504DRAFT_464244</name>
</gene>
<evidence type="ECO:0000256" key="1">
    <source>
        <dbReference type="SAM" id="Coils"/>
    </source>
</evidence>
<accession>A0A6G1KGW4</accession>
<feature type="region of interest" description="Disordered" evidence="2">
    <location>
        <begin position="1"/>
        <end position="96"/>
    </location>
</feature>
<keyword evidence="4" id="KW-1185">Reference proteome</keyword>